<sequence length="55" mass="6105">MATAVDHAFDDPERAARQLGNTREVAKTHYIDVPETVPDNRAVLEAWARGESPKT</sequence>
<reference evidence="1 2" key="1">
    <citation type="submission" date="2020-10" db="EMBL/GenBank/DDBJ databases">
        <title>Identification of Nocardia species via Next-generation sequencing and recognition of intraspecies genetic diversity.</title>
        <authorList>
            <person name="Li P."/>
            <person name="Li P."/>
            <person name="Lu B."/>
        </authorList>
    </citation>
    <scope>NUCLEOTIDE SEQUENCE [LARGE SCALE GENOMIC DNA]</scope>
    <source>
        <strain evidence="1 2">N-11</strain>
    </source>
</reference>
<gene>
    <name evidence="1" type="ORF">IU470_27330</name>
</gene>
<organism evidence="1 2">
    <name type="scientific">Nocardia abscessus</name>
    <dbReference type="NCBI Taxonomy" id="120957"/>
    <lineage>
        <taxon>Bacteria</taxon>
        <taxon>Bacillati</taxon>
        <taxon>Actinomycetota</taxon>
        <taxon>Actinomycetes</taxon>
        <taxon>Mycobacteriales</taxon>
        <taxon>Nocardiaceae</taxon>
        <taxon>Nocardia</taxon>
    </lineage>
</organism>
<keyword evidence="2" id="KW-1185">Reference proteome</keyword>
<dbReference type="Proteomes" id="UP000807309">
    <property type="component" value="Unassembled WGS sequence"/>
</dbReference>
<protein>
    <submittedName>
        <fullName evidence="1">Uncharacterized protein</fullName>
    </submittedName>
</protein>
<evidence type="ECO:0000313" key="2">
    <source>
        <dbReference type="Proteomes" id="UP000807309"/>
    </source>
</evidence>
<comment type="caution">
    <text evidence="1">The sequence shown here is derived from an EMBL/GenBank/DDBJ whole genome shotgun (WGS) entry which is preliminary data.</text>
</comment>
<dbReference type="EMBL" id="JADLRE010000026">
    <property type="protein sequence ID" value="MBF6228801.1"/>
    <property type="molecule type" value="Genomic_DNA"/>
</dbReference>
<dbReference type="RefSeq" id="WP_195035686.1">
    <property type="nucleotide sequence ID" value="NZ_JADLRE010000026.1"/>
</dbReference>
<accession>A0ABS0CEV5</accession>
<name>A0ABS0CEV5_9NOCA</name>
<proteinExistence type="predicted"/>
<evidence type="ECO:0000313" key="1">
    <source>
        <dbReference type="EMBL" id="MBF6228801.1"/>
    </source>
</evidence>